<dbReference type="Gene3D" id="2.170.16.10">
    <property type="entry name" value="Hedgehog/Intein (Hint) domain"/>
    <property type="match status" value="1"/>
</dbReference>
<dbReference type="InterPro" id="IPR036844">
    <property type="entry name" value="Hint_dom_sf"/>
</dbReference>
<dbReference type="AlphaFoldDB" id="A0A6C0APX3"/>
<reference evidence="2" key="1">
    <citation type="journal article" date="2020" name="Nature">
        <title>Giant virus diversity and host interactions through global metagenomics.</title>
        <authorList>
            <person name="Schulz F."/>
            <person name="Roux S."/>
            <person name="Paez-Espino D."/>
            <person name="Jungbluth S."/>
            <person name="Walsh D.A."/>
            <person name="Denef V.J."/>
            <person name="McMahon K.D."/>
            <person name="Konstantinidis K.T."/>
            <person name="Eloe-Fadrosh E.A."/>
            <person name="Kyrpides N.C."/>
            <person name="Woyke T."/>
        </authorList>
    </citation>
    <scope>NUCLEOTIDE SEQUENCE</scope>
    <source>
        <strain evidence="2">GVMAG-S-1101164-72</strain>
    </source>
</reference>
<organism evidence="2">
    <name type="scientific">viral metagenome</name>
    <dbReference type="NCBI Taxonomy" id="1070528"/>
    <lineage>
        <taxon>unclassified sequences</taxon>
        <taxon>metagenomes</taxon>
        <taxon>organismal metagenomes</taxon>
    </lineage>
</organism>
<feature type="transmembrane region" description="Helical" evidence="1">
    <location>
        <begin position="174"/>
        <end position="195"/>
    </location>
</feature>
<keyword evidence="1" id="KW-1133">Transmembrane helix</keyword>
<feature type="transmembrane region" description="Helical" evidence="1">
    <location>
        <begin position="149"/>
        <end position="168"/>
    </location>
</feature>
<feature type="transmembrane region" description="Helical" evidence="1">
    <location>
        <begin position="202"/>
        <end position="222"/>
    </location>
</feature>
<feature type="transmembrane region" description="Helical" evidence="1">
    <location>
        <begin position="6"/>
        <end position="24"/>
    </location>
</feature>
<name>A0A6C0APX3_9ZZZZ</name>
<sequence>MKLWPIMVLTLGMFMWIGYTVATVERKTIMENWDIQRCNPFIMFAAYYLRPQSDPRDDATFAIDNFSFCMKTLAQKALEVAMAPVYAVFGSQLSMSDMMSSGLNGIRELLANLYKAFLSFMEPFLKRFEAVTYQVGIVTQHLRAAFQRVNASLLSFVYVGLTTVQGIQNFIDTVINVILIICGIMLAIIIILFFILFPFIPLIVSVLTVITATLVGSAAAAANDMKDGFACFPPDTPIMMASGDTKPISEIKLGDCLAQNTTVEGLFEFDGSTTPLYSIDGIRVSGTHLVKDEQGSWRSVSSDPRAKPLHQFSDRLYCLNTSSRQIPIPNNKGILQQFRDWEEIDEEDETGQMGWDSLVAKALHLEETKSAGTFSLMSPDQQVIRNKQPVRLDQVRIGDLIESEQGVTRVLGLVKGHLEGASSGLWTASCIKKEGYKWIRCSTVKAGTDLLEGLHLITESGVFQVYKGGLFRDFTEVGANRIHETYPYVASRLSIFSPAANKSSYPITESPNEDGIFNNRASIAPRRQSGHGLFV</sequence>
<keyword evidence="1" id="KW-0812">Transmembrane</keyword>
<evidence type="ECO:0000313" key="2">
    <source>
        <dbReference type="EMBL" id="QHS81510.1"/>
    </source>
</evidence>
<accession>A0A6C0APX3</accession>
<evidence type="ECO:0008006" key="3">
    <source>
        <dbReference type="Google" id="ProtNLM"/>
    </source>
</evidence>
<keyword evidence="1" id="KW-0472">Membrane</keyword>
<dbReference type="EMBL" id="MN740758">
    <property type="protein sequence ID" value="QHS81510.1"/>
    <property type="molecule type" value="Genomic_DNA"/>
</dbReference>
<evidence type="ECO:0000256" key="1">
    <source>
        <dbReference type="SAM" id="Phobius"/>
    </source>
</evidence>
<protein>
    <recommendedName>
        <fullName evidence="3">Vint domain-containing protein</fullName>
    </recommendedName>
</protein>
<proteinExistence type="predicted"/>
<dbReference type="SUPFAM" id="SSF51294">
    <property type="entry name" value="Hedgehog/intein (Hint) domain"/>
    <property type="match status" value="1"/>
</dbReference>